<dbReference type="Gene3D" id="3.30.160.60">
    <property type="entry name" value="Classic Zinc Finger"/>
    <property type="match status" value="3"/>
</dbReference>
<proteinExistence type="predicted"/>
<dbReference type="EMBL" id="MU839838">
    <property type="protein sequence ID" value="KAK1753114.1"/>
    <property type="molecule type" value="Genomic_DNA"/>
</dbReference>
<dbReference type="GO" id="GO:0008270">
    <property type="term" value="F:zinc ion binding"/>
    <property type="evidence" value="ECO:0007669"/>
    <property type="project" value="UniProtKB-KW"/>
</dbReference>
<dbReference type="GO" id="GO:0000981">
    <property type="term" value="F:DNA-binding transcription factor activity, RNA polymerase II-specific"/>
    <property type="evidence" value="ECO:0007669"/>
    <property type="project" value="TreeGrafter"/>
</dbReference>
<dbReference type="AlphaFoldDB" id="A0AAJ0B7G5"/>
<feature type="compositionally biased region" description="Polar residues" evidence="8">
    <location>
        <begin position="747"/>
        <end position="758"/>
    </location>
</feature>
<dbReference type="Proteomes" id="UP001239445">
    <property type="component" value="Unassembled WGS sequence"/>
</dbReference>
<evidence type="ECO:0000259" key="9">
    <source>
        <dbReference type="PROSITE" id="PS50157"/>
    </source>
</evidence>
<comment type="caution">
    <text evidence="10">The sequence shown here is derived from an EMBL/GenBank/DDBJ whole genome shotgun (WGS) entry which is preliminary data.</text>
</comment>
<dbReference type="InterPro" id="IPR036236">
    <property type="entry name" value="Znf_C2H2_sf"/>
</dbReference>
<reference evidence="10" key="1">
    <citation type="submission" date="2023-06" db="EMBL/GenBank/DDBJ databases">
        <title>Genome-scale phylogeny and comparative genomics of the fungal order Sordariales.</title>
        <authorList>
            <consortium name="Lawrence Berkeley National Laboratory"/>
            <person name="Hensen N."/>
            <person name="Bonometti L."/>
            <person name="Westerberg I."/>
            <person name="Brannstrom I.O."/>
            <person name="Guillou S."/>
            <person name="Cros-Aarteil S."/>
            <person name="Calhoun S."/>
            <person name="Haridas S."/>
            <person name="Kuo A."/>
            <person name="Mondo S."/>
            <person name="Pangilinan J."/>
            <person name="Riley R."/>
            <person name="Labutti K."/>
            <person name="Andreopoulos B."/>
            <person name="Lipzen A."/>
            <person name="Chen C."/>
            <person name="Yanf M."/>
            <person name="Daum C."/>
            <person name="Ng V."/>
            <person name="Clum A."/>
            <person name="Steindorff A."/>
            <person name="Ohm R."/>
            <person name="Martin F."/>
            <person name="Silar P."/>
            <person name="Natvig D."/>
            <person name="Lalanne C."/>
            <person name="Gautier V."/>
            <person name="Ament-Velasquez S.L."/>
            <person name="Kruys A."/>
            <person name="Hutchinson M.I."/>
            <person name="Powell A.J."/>
            <person name="Barry K."/>
            <person name="Miller A.N."/>
            <person name="Grigoriev I.V."/>
            <person name="Debuchy R."/>
            <person name="Gladieux P."/>
            <person name="Thoren M.H."/>
            <person name="Johannesson H."/>
        </authorList>
    </citation>
    <scope>NUCLEOTIDE SEQUENCE</scope>
    <source>
        <strain evidence="10">PSN4</strain>
    </source>
</reference>
<feature type="region of interest" description="Disordered" evidence="8">
    <location>
        <begin position="656"/>
        <end position="684"/>
    </location>
</feature>
<dbReference type="SUPFAM" id="SSF57667">
    <property type="entry name" value="beta-beta-alpha zinc fingers"/>
    <property type="match status" value="1"/>
</dbReference>
<dbReference type="SMART" id="SM00355">
    <property type="entry name" value="ZnF_C2H2"/>
    <property type="match status" value="2"/>
</dbReference>
<feature type="compositionally biased region" description="Polar residues" evidence="8">
    <location>
        <begin position="408"/>
        <end position="425"/>
    </location>
</feature>
<feature type="region of interest" description="Disordered" evidence="8">
    <location>
        <begin position="1"/>
        <end position="88"/>
    </location>
</feature>
<feature type="region of interest" description="Disordered" evidence="8">
    <location>
        <begin position="709"/>
        <end position="766"/>
    </location>
</feature>
<dbReference type="PANTHER" id="PTHR24381:SF393">
    <property type="entry name" value="CHROMATIN-LINKED ADAPTOR FOR MSL PROTEINS, ISOFORM B"/>
    <property type="match status" value="1"/>
</dbReference>
<feature type="region of interest" description="Disordered" evidence="8">
    <location>
        <begin position="259"/>
        <end position="296"/>
    </location>
</feature>
<comment type="subcellular location">
    <subcellularLocation>
        <location evidence="1">Nucleus</location>
    </subcellularLocation>
</comment>
<evidence type="ECO:0000256" key="1">
    <source>
        <dbReference type="ARBA" id="ARBA00004123"/>
    </source>
</evidence>
<feature type="region of interest" description="Disordered" evidence="8">
    <location>
        <begin position="374"/>
        <end position="442"/>
    </location>
</feature>
<protein>
    <submittedName>
        <fullName evidence="10">Metallothionein expression activator</fullName>
    </submittedName>
</protein>
<feature type="domain" description="C2H2-type" evidence="9">
    <location>
        <begin position="480"/>
        <end position="509"/>
    </location>
</feature>
<feature type="domain" description="C2H2-type" evidence="9">
    <location>
        <begin position="510"/>
        <end position="537"/>
    </location>
</feature>
<dbReference type="Pfam" id="PF00096">
    <property type="entry name" value="zf-C2H2"/>
    <property type="match status" value="1"/>
</dbReference>
<evidence type="ECO:0000256" key="6">
    <source>
        <dbReference type="ARBA" id="ARBA00023242"/>
    </source>
</evidence>
<evidence type="ECO:0000256" key="7">
    <source>
        <dbReference type="PROSITE-ProRule" id="PRU00042"/>
    </source>
</evidence>
<accession>A0AAJ0B7G5</accession>
<keyword evidence="6" id="KW-0539">Nucleus</keyword>
<evidence type="ECO:0000256" key="2">
    <source>
        <dbReference type="ARBA" id="ARBA00022723"/>
    </source>
</evidence>
<gene>
    <name evidence="10" type="ORF">QBC47DRAFT_52798</name>
</gene>
<dbReference type="GO" id="GO:0000977">
    <property type="term" value="F:RNA polymerase II transcription regulatory region sequence-specific DNA binding"/>
    <property type="evidence" value="ECO:0007669"/>
    <property type="project" value="TreeGrafter"/>
</dbReference>
<keyword evidence="2" id="KW-0479">Metal-binding</keyword>
<evidence type="ECO:0000256" key="4">
    <source>
        <dbReference type="ARBA" id="ARBA00022771"/>
    </source>
</evidence>
<dbReference type="PROSITE" id="PS00028">
    <property type="entry name" value="ZINC_FINGER_C2H2_1"/>
    <property type="match status" value="2"/>
</dbReference>
<feature type="compositionally biased region" description="Polar residues" evidence="8">
    <location>
        <begin position="374"/>
        <end position="392"/>
    </location>
</feature>
<evidence type="ECO:0000256" key="3">
    <source>
        <dbReference type="ARBA" id="ARBA00022737"/>
    </source>
</evidence>
<dbReference type="PANTHER" id="PTHR24381">
    <property type="entry name" value="ZINC FINGER PROTEIN"/>
    <property type="match status" value="1"/>
</dbReference>
<evidence type="ECO:0000313" key="11">
    <source>
        <dbReference type="Proteomes" id="UP001239445"/>
    </source>
</evidence>
<keyword evidence="5" id="KW-0862">Zinc</keyword>
<sequence length="868" mass="94864">MLPKSPPPSSLQARQRQHRRQNSTPSAFEAAKIAPLPNFQQQRPHVSHRRGLSLDTRRQQFSPTRPTPTLRQDYTTVSTSTTNQGPAPQHVLREAQQHRIVRPGPGQPNFDPSQPQQDRSSDAFLLTTHTTPHGSHFMDAMSSQGQMADMNTIALDYMSSMNAMLSKNQASFANNNAMSTHQDFDMFGPDSALSTPTFMTFPEQSPAGTGQGWISESETASTHTRRTSRRISGGIMDKVAKFEALGGNSMGPRPVTPPLQNANNCFPPQTPHDRNVKHEPASQPQLNRFSDDYDESMEETIKPIRANQSNRNSGIFQDLRQQAEAMVQTPQRANTMPMSFEQALGTPGFMNMTNVSAEFAKIENTFDGMHSSFHSDLSATQSPMTSGMSSFVHNPFDQRPDFPPPSEFDSQNTVIPHGHASSQGPSRRGSPHRRTESTASIVSAASIADINIEETKTDTGVTQDDIAAYIDGPDPADGKWICTFEKCLKRFGRKENIKSHVQTHLNDRQYQCPSCAKCFVRQHDLKRHAKIHTGIKPYPCDCGNTFARHDALTRHRQRGMCIGAFEGIKRKEIKRGRPRKHERREKKEQTRRKNKHTSTESVSSFSGYSANSSAINSPVANNVNSFDSLVDDDTDPFQDFLADRHHSLPTISATMNPSNLTVSSAPMPSSSLSEDCVADGTSPMDRVVSPSAISEHEHADLMAAYDLPRRETTQPSSPPKSIASNSPGDPTSPLPGLSHCSSPHALANSTRFTDSTDSIGPGDSYNRRLSAVSMSIPGPPSLVTAGNDGGPTLAGMDDSGLSLLQFPPDDDVLFHPSVAGMGGGLYGMGGGGGKNGDDLGEYDAAVNMFTNEDDVFFEGSRGEHDDFL</sequence>
<feature type="compositionally biased region" description="Basic and acidic residues" evidence="8">
    <location>
        <begin position="271"/>
        <end position="280"/>
    </location>
</feature>
<dbReference type="InterPro" id="IPR013087">
    <property type="entry name" value="Znf_C2H2_type"/>
</dbReference>
<feature type="region of interest" description="Disordered" evidence="8">
    <location>
        <begin position="572"/>
        <end position="611"/>
    </location>
</feature>
<dbReference type="GO" id="GO:0005634">
    <property type="term" value="C:nucleus"/>
    <property type="evidence" value="ECO:0007669"/>
    <property type="project" value="UniProtKB-SubCell"/>
</dbReference>
<feature type="compositionally biased region" description="Polar residues" evidence="8">
    <location>
        <begin position="204"/>
        <end position="214"/>
    </location>
</feature>
<feature type="compositionally biased region" description="Polar residues" evidence="8">
    <location>
        <begin position="59"/>
        <end position="86"/>
    </location>
</feature>
<feature type="compositionally biased region" description="Basic residues" evidence="8">
    <location>
        <begin position="572"/>
        <end position="596"/>
    </location>
</feature>
<feature type="region of interest" description="Disordered" evidence="8">
    <location>
        <begin position="204"/>
        <end position="229"/>
    </location>
</feature>
<evidence type="ECO:0000256" key="8">
    <source>
        <dbReference type="SAM" id="MobiDB-lite"/>
    </source>
</evidence>
<keyword evidence="4 7" id="KW-0863">Zinc-finger</keyword>
<keyword evidence="11" id="KW-1185">Reference proteome</keyword>
<keyword evidence="3" id="KW-0677">Repeat</keyword>
<organism evidence="10 11">
    <name type="scientific">Echria macrotheca</name>
    <dbReference type="NCBI Taxonomy" id="438768"/>
    <lineage>
        <taxon>Eukaryota</taxon>
        <taxon>Fungi</taxon>
        <taxon>Dikarya</taxon>
        <taxon>Ascomycota</taxon>
        <taxon>Pezizomycotina</taxon>
        <taxon>Sordariomycetes</taxon>
        <taxon>Sordariomycetidae</taxon>
        <taxon>Sordariales</taxon>
        <taxon>Schizotheciaceae</taxon>
        <taxon>Echria</taxon>
    </lineage>
</organism>
<evidence type="ECO:0000256" key="5">
    <source>
        <dbReference type="ARBA" id="ARBA00022833"/>
    </source>
</evidence>
<dbReference type="PROSITE" id="PS50157">
    <property type="entry name" value="ZINC_FINGER_C2H2_2"/>
    <property type="match status" value="2"/>
</dbReference>
<dbReference type="FunFam" id="3.30.160.60:FF:000504">
    <property type="entry name" value="C2H2 transcription factor swi5"/>
    <property type="match status" value="1"/>
</dbReference>
<dbReference type="FunFam" id="3.30.160.60:FF:001649">
    <property type="entry name" value="C2H2 transcription factor Swi5"/>
    <property type="match status" value="1"/>
</dbReference>
<name>A0AAJ0B7G5_9PEZI</name>
<evidence type="ECO:0000313" key="10">
    <source>
        <dbReference type="EMBL" id="KAK1753114.1"/>
    </source>
</evidence>
<feature type="compositionally biased region" description="Low complexity" evidence="8">
    <location>
        <begin position="601"/>
        <end position="611"/>
    </location>
</feature>
<feature type="compositionally biased region" description="Low complexity" evidence="8">
    <location>
        <begin position="663"/>
        <end position="673"/>
    </location>
</feature>